<dbReference type="Proteomes" id="UP000256899">
    <property type="component" value="Unassembled WGS sequence"/>
</dbReference>
<comment type="caution">
    <text evidence="3">The sequence shown here is derived from an EMBL/GenBank/DDBJ whole genome shotgun (WGS) entry which is preliminary data.</text>
</comment>
<name>A0A3E0U7J5_9GAMM</name>
<organism evidence="3 5">
    <name type="scientific">Thalassotalea euphylliae</name>
    <dbReference type="NCBI Taxonomy" id="1655234"/>
    <lineage>
        <taxon>Bacteria</taxon>
        <taxon>Pseudomonadati</taxon>
        <taxon>Pseudomonadota</taxon>
        <taxon>Gammaproteobacteria</taxon>
        <taxon>Alteromonadales</taxon>
        <taxon>Colwelliaceae</taxon>
        <taxon>Thalassotalea</taxon>
    </lineage>
</organism>
<dbReference type="PROSITE" id="PS51186">
    <property type="entry name" value="GNAT"/>
    <property type="match status" value="1"/>
</dbReference>
<dbReference type="Proteomes" id="UP000256478">
    <property type="component" value="Unassembled WGS sequence"/>
</dbReference>
<dbReference type="AlphaFoldDB" id="A0A3E0U7J5"/>
<dbReference type="InterPro" id="IPR000182">
    <property type="entry name" value="GNAT_dom"/>
</dbReference>
<evidence type="ECO:0000313" key="3">
    <source>
        <dbReference type="EMBL" id="REL32537.1"/>
    </source>
</evidence>
<feature type="domain" description="N-acetyltransferase" evidence="1">
    <location>
        <begin position="7"/>
        <end position="151"/>
    </location>
</feature>
<dbReference type="EMBL" id="QUOT01000001">
    <property type="protein sequence ID" value="REL32537.1"/>
    <property type="molecule type" value="Genomic_DNA"/>
</dbReference>
<dbReference type="OrthoDB" id="5187710at2"/>
<reference evidence="4 5" key="1">
    <citation type="submission" date="2018-08" db="EMBL/GenBank/DDBJ databases">
        <title>Thalassotalea euphylliae genome.</title>
        <authorList>
            <person name="Summers S."/>
            <person name="Rice S.A."/>
            <person name="Freckelton M.L."/>
            <person name="Nedved B.T."/>
            <person name="Hadfield M.G."/>
        </authorList>
    </citation>
    <scope>NUCLEOTIDE SEQUENCE [LARGE SCALE GENOMIC DNA]</scope>
    <source>
        <strain evidence="2 4">H1</strain>
        <strain evidence="5">H3</strain>
    </source>
</reference>
<protein>
    <submittedName>
        <fullName evidence="3">GNAT family N-acetyltransferase</fullName>
    </submittedName>
</protein>
<keyword evidence="5" id="KW-1185">Reference proteome</keyword>
<evidence type="ECO:0000259" key="1">
    <source>
        <dbReference type="PROSITE" id="PS51186"/>
    </source>
</evidence>
<gene>
    <name evidence="2" type="ORF">DXX93_12980</name>
    <name evidence="3" type="ORF">DXX94_18475</name>
</gene>
<evidence type="ECO:0000313" key="5">
    <source>
        <dbReference type="Proteomes" id="UP000256899"/>
    </source>
</evidence>
<proteinExistence type="predicted"/>
<dbReference type="GO" id="GO:0016747">
    <property type="term" value="F:acyltransferase activity, transferring groups other than amino-acyl groups"/>
    <property type="evidence" value="ECO:0007669"/>
    <property type="project" value="InterPro"/>
</dbReference>
<evidence type="ECO:0000313" key="2">
    <source>
        <dbReference type="EMBL" id="REL27389.1"/>
    </source>
</evidence>
<sequence>MNMLKPLPIQARDEIHTWGHYPEIFRDLDYAIQPGGWLDTIANKATCHAFGYYTPDLVGLSLLDVFEGGQAEFYIAIKPSCLNKGYGKQFMIATINKSFELGFEKLFLKVRLNHQVGIALYQKLGFENQKTVAMEINGEPTLFYLMELNKAVYQNSIAR</sequence>
<dbReference type="Gene3D" id="3.40.630.30">
    <property type="match status" value="1"/>
</dbReference>
<dbReference type="SUPFAM" id="SSF55729">
    <property type="entry name" value="Acyl-CoA N-acyltransferases (Nat)"/>
    <property type="match status" value="1"/>
</dbReference>
<dbReference type="InterPro" id="IPR016181">
    <property type="entry name" value="Acyl_CoA_acyltransferase"/>
</dbReference>
<accession>A0A3E0U7J5</accession>
<reference evidence="3" key="2">
    <citation type="submission" date="2018-08" db="EMBL/GenBank/DDBJ databases">
        <authorList>
            <person name="Ferrada E.E."/>
            <person name="Latorre B.A."/>
        </authorList>
    </citation>
    <scope>NUCLEOTIDE SEQUENCE</scope>
    <source>
        <strain evidence="3">H3</strain>
    </source>
</reference>
<keyword evidence="3" id="KW-0808">Transferase</keyword>
<dbReference type="CDD" id="cd04301">
    <property type="entry name" value="NAT_SF"/>
    <property type="match status" value="1"/>
</dbReference>
<dbReference type="EMBL" id="QUOU01000001">
    <property type="protein sequence ID" value="REL27389.1"/>
    <property type="molecule type" value="Genomic_DNA"/>
</dbReference>
<dbReference type="RefSeq" id="WP_116008469.1">
    <property type="nucleotide sequence ID" value="NZ_QUOT01000001.1"/>
</dbReference>
<dbReference type="Pfam" id="PF00583">
    <property type="entry name" value="Acetyltransf_1"/>
    <property type="match status" value="1"/>
</dbReference>
<evidence type="ECO:0000313" key="4">
    <source>
        <dbReference type="Proteomes" id="UP000256478"/>
    </source>
</evidence>